<evidence type="ECO:0000259" key="3">
    <source>
        <dbReference type="Pfam" id="PF23771"/>
    </source>
</evidence>
<feature type="compositionally biased region" description="Polar residues" evidence="1">
    <location>
        <begin position="168"/>
        <end position="182"/>
    </location>
</feature>
<comment type="caution">
    <text evidence="4">The sequence shown here is derived from an EMBL/GenBank/DDBJ whole genome shotgun (WGS) entry which is preliminary data.</text>
</comment>
<keyword evidence="5" id="KW-1185">Reference proteome</keyword>
<evidence type="ECO:0000256" key="1">
    <source>
        <dbReference type="SAM" id="MobiDB-lite"/>
    </source>
</evidence>
<sequence>MAYPFLLGIPLPGRNRSQTGTPVAEGQEQTVSTSDWRSPDVPVKTENDIKQEQLDDVSFTSASDSTSPSAPTAEEGEHTPDSPGRIDQTTRNTLALRNGRSSVSTSPTDRQSPHSERHRSVLGSRKVVIDLTADDDSDSTPLAYTDSSEVNPVIVKDDPDSKPVPNTPVLSPSRSETPQSVKQDPEESENDTVIPAANGCATRGTKRPSDRTPGGEDTDVDQPPPKKRGRPKKPPPPPIYKATAQRAKGTSDIPGALDIDDSVLAKIKKCFERAEHKNASEGETRAALALAGKMMQRYNVIKAEVMQYKTAEEQAQSAGESRVMITRSDDKEQVIPIRQWISDLASAMTIFFDVKSYSSTPPSRYRIEWVFYGFAQNTASAALAFEKIYNLIMDWSQRKKGIAARNSYCLGITWHLYLDAEKEKDEEMIKAKKAEAEELARREKEEQLQRQQELARLQPTVEDEPESEPEPEPNANSAKEPILEEIANPDPAVISESGRDHADIVDLGDVSSSDSDDTSSESEDSDDFTFIGARNNEDVESDEDDDQADVVFDEQETESRQFDNIDDEIEYLKDNAFRQESVPAAPQSHQHSPIPPRQPSPVPPSEPTPPAREESLEPEPEPEPEWKSTKQLTVFRETATRVAEDYLKSKNVKLSKRRAGAKPKDWKAFNEGKKDGRKIDIRQKALEDKKDEEGL</sequence>
<feature type="compositionally biased region" description="Polar residues" evidence="1">
    <location>
        <begin position="87"/>
        <end position="110"/>
    </location>
</feature>
<proteinExistence type="predicted"/>
<evidence type="ECO:0000313" key="5">
    <source>
        <dbReference type="Proteomes" id="UP000572817"/>
    </source>
</evidence>
<dbReference type="Pfam" id="PF10979">
    <property type="entry name" value="DUF2786"/>
    <property type="match status" value="1"/>
</dbReference>
<evidence type="ECO:0008006" key="6">
    <source>
        <dbReference type="Google" id="ProtNLM"/>
    </source>
</evidence>
<dbReference type="CDD" id="cd22249">
    <property type="entry name" value="UDM1_RNF168_RNF169-like"/>
    <property type="match status" value="1"/>
</dbReference>
<feature type="compositionally biased region" description="Low complexity" evidence="1">
    <location>
        <begin position="56"/>
        <end position="73"/>
    </location>
</feature>
<evidence type="ECO:0000313" key="4">
    <source>
        <dbReference type="EMBL" id="KAF4308564.1"/>
    </source>
</evidence>
<feature type="compositionally biased region" description="Polar residues" evidence="1">
    <location>
        <begin position="139"/>
        <end position="150"/>
    </location>
</feature>
<dbReference type="Proteomes" id="UP000572817">
    <property type="component" value="Unassembled WGS sequence"/>
</dbReference>
<dbReference type="AlphaFoldDB" id="A0A8H4IWQ9"/>
<feature type="compositionally biased region" description="Acidic residues" evidence="1">
    <location>
        <begin position="461"/>
        <end position="471"/>
    </location>
</feature>
<evidence type="ECO:0000259" key="2">
    <source>
        <dbReference type="Pfam" id="PF10979"/>
    </source>
</evidence>
<feature type="compositionally biased region" description="Acidic residues" evidence="1">
    <location>
        <begin position="514"/>
        <end position="527"/>
    </location>
</feature>
<feature type="region of interest" description="Disordered" evidence="1">
    <location>
        <begin position="1"/>
        <end position="255"/>
    </location>
</feature>
<reference evidence="4" key="1">
    <citation type="submission" date="2020-04" db="EMBL/GenBank/DDBJ databases">
        <title>Genome Assembly and Annotation of Botryosphaeria dothidea sdau 11-99, a Latent Pathogen of Apple Fruit Ring Rot in China.</title>
        <authorList>
            <person name="Yu C."/>
            <person name="Diao Y."/>
            <person name="Lu Q."/>
            <person name="Zhao J."/>
            <person name="Cui S."/>
            <person name="Peng C."/>
            <person name="He B."/>
            <person name="Liu H."/>
        </authorList>
    </citation>
    <scope>NUCLEOTIDE SEQUENCE [LARGE SCALE GENOMIC DNA]</scope>
    <source>
        <strain evidence="4">Sdau11-99</strain>
    </source>
</reference>
<protein>
    <recommendedName>
        <fullName evidence="6">DUF2786 domain-containing protein</fullName>
    </recommendedName>
</protein>
<dbReference type="InterPro" id="IPR024498">
    <property type="entry name" value="DUF2786"/>
</dbReference>
<dbReference type="EMBL" id="WWBZ02000022">
    <property type="protein sequence ID" value="KAF4308564.1"/>
    <property type="molecule type" value="Genomic_DNA"/>
</dbReference>
<name>A0A8H4IWQ9_9PEZI</name>
<feature type="domain" description="DUF2786" evidence="2">
    <location>
        <begin position="263"/>
        <end position="300"/>
    </location>
</feature>
<feature type="compositionally biased region" description="Basic and acidic residues" evidence="1">
    <location>
        <begin position="43"/>
        <end position="53"/>
    </location>
</feature>
<feature type="compositionally biased region" description="Pro residues" evidence="1">
    <location>
        <begin position="593"/>
        <end position="610"/>
    </location>
</feature>
<feature type="compositionally biased region" description="Acidic residues" evidence="1">
    <location>
        <begin position="538"/>
        <end position="556"/>
    </location>
</feature>
<feature type="compositionally biased region" description="Polar residues" evidence="1">
    <location>
        <begin position="15"/>
        <end position="36"/>
    </location>
</feature>
<feature type="region of interest" description="Disordered" evidence="1">
    <location>
        <begin position="440"/>
        <end position="632"/>
    </location>
</feature>
<feature type="compositionally biased region" description="Basic and acidic residues" evidence="1">
    <location>
        <begin position="662"/>
        <end position="695"/>
    </location>
</feature>
<dbReference type="OrthoDB" id="3067443at2759"/>
<dbReference type="InterPro" id="IPR055592">
    <property type="entry name" value="DUF7168"/>
</dbReference>
<dbReference type="Pfam" id="PF23771">
    <property type="entry name" value="DUF7168"/>
    <property type="match status" value="1"/>
</dbReference>
<feature type="region of interest" description="Disordered" evidence="1">
    <location>
        <begin position="654"/>
        <end position="695"/>
    </location>
</feature>
<gene>
    <name evidence="4" type="ORF">GTA08_BOTSDO03606</name>
</gene>
<organism evidence="4 5">
    <name type="scientific">Botryosphaeria dothidea</name>
    <dbReference type="NCBI Taxonomy" id="55169"/>
    <lineage>
        <taxon>Eukaryota</taxon>
        <taxon>Fungi</taxon>
        <taxon>Dikarya</taxon>
        <taxon>Ascomycota</taxon>
        <taxon>Pezizomycotina</taxon>
        <taxon>Dothideomycetes</taxon>
        <taxon>Dothideomycetes incertae sedis</taxon>
        <taxon>Botryosphaeriales</taxon>
        <taxon>Botryosphaeriaceae</taxon>
        <taxon>Botryosphaeria</taxon>
    </lineage>
</organism>
<accession>A0A8H4IWQ9</accession>
<feature type="domain" description="DUF7168" evidence="3">
    <location>
        <begin position="328"/>
        <end position="446"/>
    </location>
</feature>